<accession>A0ABC8UU85</accession>
<dbReference type="Proteomes" id="UP001642360">
    <property type="component" value="Unassembled WGS sequence"/>
</dbReference>
<organism evidence="1 2">
    <name type="scientific">Ilex paraguariensis</name>
    <name type="common">yerba mate</name>
    <dbReference type="NCBI Taxonomy" id="185542"/>
    <lineage>
        <taxon>Eukaryota</taxon>
        <taxon>Viridiplantae</taxon>
        <taxon>Streptophyta</taxon>
        <taxon>Embryophyta</taxon>
        <taxon>Tracheophyta</taxon>
        <taxon>Spermatophyta</taxon>
        <taxon>Magnoliopsida</taxon>
        <taxon>eudicotyledons</taxon>
        <taxon>Gunneridae</taxon>
        <taxon>Pentapetalae</taxon>
        <taxon>asterids</taxon>
        <taxon>campanulids</taxon>
        <taxon>Aquifoliales</taxon>
        <taxon>Aquifoliaceae</taxon>
        <taxon>Ilex</taxon>
    </lineage>
</organism>
<evidence type="ECO:0000313" key="2">
    <source>
        <dbReference type="Proteomes" id="UP001642360"/>
    </source>
</evidence>
<name>A0ABC8UU85_9AQUA</name>
<comment type="caution">
    <text evidence="1">The sequence shown here is derived from an EMBL/GenBank/DDBJ whole genome shotgun (WGS) entry which is preliminary data.</text>
</comment>
<evidence type="ECO:0000313" key="1">
    <source>
        <dbReference type="EMBL" id="CAK9184631.1"/>
    </source>
</evidence>
<dbReference type="EMBL" id="CAUOFW020009057">
    <property type="protein sequence ID" value="CAK9184631.1"/>
    <property type="molecule type" value="Genomic_DNA"/>
</dbReference>
<sequence>MVQAKIRCSWRMCSLVQKILKLLNGLDFQLIHIFREANGVADCLSKGVVSRKISVNFSFLDALPSPNTVLMAQDLSGLSTVRKKLRLVRCDFFPHDAAEWCLVEELGIYKNDFCHIILR</sequence>
<gene>
    <name evidence="1" type="ORF">ILEXP_LOCUS54986</name>
</gene>
<reference evidence="1 2" key="1">
    <citation type="submission" date="2024-02" db="EMBL/GenBank/DDBJ databases">
        <authorList>
            <person name="Vignale AGUSTIN F."/>
            <person name="Sosa J E."/>
            <person name="Modenutti C."/>
        </authorList>
    </citation>
    <scope>NUCLEOTIDE SEQUENCE [LARGE SCALE GENOMIC DNA]</scope>
</reference>
<dbReference type="AlphaFoldDB" id="A0ABC8UU85"/>
<evidence type="ECO:0008006" key="3">
    <source>
        <dbReference type="Google" id="ProtNLM"/>
    </source>
</evidence>
<keyword evidence="2" id="KW-1185">Reference proteome</keyword>
<proteinExistence type="predicted"/>
<protein>
    <recommendedName>
        <fullName evidence="3">RNase H type-1 domain-containing protein</fullName>
    </recommendedName>
</protein>